<keyword evidence="3" id="KW-1185">Reference proteome</keyword>
<protein>
    <submittedName>
        <fullName evidence="2">Transcriptional regulator, ArsR family</fullName>
    </submittedName>
</protein>
<feature type="domain" description="HTH arsR-type" evidence="1">
    <location>
        <begin position="10"/>
        <end position="88"/>
    </location>
</feature>
<dbReference type="KEGG" id="mgg:MPLG2_0577"/>
<dbReference type="OrthoDB" id="9806976at2"/>
<dbReference type="RefSeq" id="WP_158680809.1">
    <property type="nucleotide sequence ID" value="NZ_BAAAGO010000042.1"/>
</dbReference>
<sequence>MVKYSDGLDGVATALANRGRRQVVSRLQRGAATSSQLAAELGIGLPALHKHLTVLAGAELIDSRKTGRVVTHRLRREPLRRYDDWLAARSGFWTEQLDALAGAFGDPAPERKQPK</sequence>
<dbReference type="SUPFAM" id="SSF46785">
    <property type="entry name" value="Winged helix' DNA-binding domain"/>
    <property type="match status" value="1"/>
</dbReference>
<dbReference type="Proteomes" id="UP000238164">
    <property type="component" value="Chromosome 1"/>
</dbReference>
<dbReference type="EMBL" id="LT985188">
    <property type="protein sequence ID" value="SPD85613.1"/>
    <property type="molecule type" value="Genomic_DNA"/>
</dbReference>
<organism evidence="2 3">
    <name type="scientific">Micropruina glycogenica</name>
    <dbReference type="NCBI Taxonomy" id="75385"/>
    <lineage>
        <taxon>Bacteria</taxon>
        <taxon>Bacillati</taxon>
        <taxon>Actinomycetota</taxon>
        <taxon>Actinomycetes</taxon>
        <taxon>Propionibacteriales</taxon>
        <taxon>Nocardioidaceae</taxon>
        <taxon>Micropruina</taxon>
    </lineage>
</organism>
<dbReference type="CDD" id="cd00090">
    <property type="entry name" value="HTH_ARSR"/>
    <property type="match status" value="1"/>
</dbReference>
<gene>
    <name evidence="2" type="ORF">MPLG2_0577</name>
</gene>
<dbReference type="GO" id="GO:0003700">
    <property type="term" value="F:DNA-binding transcription factor activity"/>
    <property type="evidence" value="ECO:0007669"/>
    <property type="project" value="InterPro"/>
</dbReference>
<accession>A0A2N9JCW1</accession>
<proteinExistence type="predicted"/>
<dbReference type="Gene3D" id="1.10.10.10">
    <property type="entry name" value="Winged helix-like DNA-binding domain superfamily/Winged helix DNA-binding domain"/>
    <property type="match status" value="1"/>
</dbReference>
<dbReference type="InterPro" id="IPR001845">
    <property type="entry name" value="HTH_ArsR_DNA-bd_dom"/>
</dbReference>
<evidence type="ECO:0000313" key="2">
    <source>
        <dbReference type="EMBL" id="SPD85613.1"/>
    </source>
</evidence>
<evidence type="ECO:0000259" key="1">
    <source>
        <dbReference type="SMART" id="SM00418"/>
    </source>
</evidence>
<dbReference type="SMART" id="SM00418">
    <property type="entry name" value="HTH_ARSR"/>
    <property type="match status" value="1"/>
</dbReference>
<dbReference type="InterPro" id="IPR036390">
    <property type="entry name" value="WH_DNA-bd_sf"/>
</dbReference>
<dbReference type="Pfam" id="PF12840">
    <property type="entry name" value="HTH_20"/>
    <property type="match status" value="1"/>
</dbReference>
<dbReference type="AlphaFoldDB" id="A0A2N9JCW1"/>
<dbReference type="InterPro" id="IPR036388">
    <property type="entry name" value="WH-like_DNA-bd_sf"/>
</dbReference>
<name>A0A2N9JCW1_9ACTN</name>
<evidence type="ECO:0000313" key="3">
    <source>
        <dbReference type="Proteomes" id="UP000238164"/>
    </source>
</evidence>
<reference evidence="2 3" key="1">
    <citation type="submission" date="2018-02" db="EMBL/GenBank/DDBJ databases">
        <authorList>
            <person name="Cohen D.B."/>
            <person name="Kent A.D."/>
        </authorList>
    </citation>
    <scope>NUCLEOTIDE SEQUENCE [LARGE SCALE GENOMIC DNA]</scope>
    <source>
        <strain evidence="2">1</strain>
    </source>
</reference>
<dbReference type="InterPro" id="IPR011991">
    <property type="entry name" value="ArsR-like_HTH"/>
</dbReference>
<dbReference type="PANTHER" id="PTHR38600:SF2">
    <property type="entry name" value="SLL0088 PROTEIN"/>
    <property type="match status" value="1"/>
</dbReference>
<dbReference type="PANTHER" id="PTHR38600">
    <property type="entry name" value="TRANSCRIPTIONAL REGULATORY PROTEIN"/>
    <property type="match status" value="1"/>
</dbReference>